<protein>
    <submittedName>
        <fullName evidence="5">Epimerase EvaD</fullName>
    </submittedName>
</protein>
<dbReference type="AlphaFoldDB" id="A0A1G6LGX8"/>
<evidence type="ECO:0000256" key="4">
    <source>
        <dbReference type="PIRSR" id="PIRSR600888-3"/>
    </source>
</evidence>
<name>A0A1G6LGX8_9ACTN</name>
<dbReference type="RefSeq" id="WP_055571844.1">
    <property type="nucleotide sequence ID" value="NZ_FMZK01000002.1"/>
</dbReference>
<dbReference type="GO" id="GO:0008830">
    <property type="term" value="F:dTDP-4-dehydrorhamnose 3,5-epimerase activity"/>
    <property type="evidence" value="ECO:0007669"/>
    <property type="project" value="InterPro"/>
</dbReference>
<gene>
    <name evidence="5" type="ORF">SAMN05216505_102107</name>
</gene>
<evidence type="ECO:0000256" key="1">
    <source>
        <dbReference type="ARBA" id="ARBA00010154"/>
    </source>
</evidence>
<feature type="active site" description="Proton donor" evidence="3">
    <location>
        <position position="133"/>
    </location>
</feature>
<dbReference type="Gene3D" id="2.60.120.10">
    <property type="entry name" value="Jelly Rolls"/>
    <property type="match status" value="1"/>
</dbReference>
<comment type="similarity">
    <text evidence="1">Belongs to the dTDP-4-dehydrorhamnose 3,5-epimerase family.</text>
</comment>
<dbReference type="Pfam" id="PF00908">
    <property type="entry name" value="dTDP_sugar_isom"/>
    <property type="match status" value="1"/>
</dbReference>
<dbReference type="GO" id="GO:0000271">
    <property type="term" value="P:polysaccharide biosynthetic process"/>
    <property type="evidence" value="ECO:0007669"/>
    <property type="project" value="TreeGrafter"/>
</dbReference>
<feature type="active site" description="Proton acceptor" evidence="3">
    <location>
        <position position="63"/>
    </location>
</feature>
<dbReference type="GO" id="GO:0019305">
    <property type="term" value="P:dTDP-rhamnose biosynthetic process"/>
    <property type="evidence" value="ECO:0007669"/>
    <property type="project" value="TreeGrafter"/>
</dbReference>
<evidence type="ECO:0000313" key="5">
    <source>
        <dbReference type="EMBL" id="SDC42433.1"/>
    </source>
</evidence>
<dbReference type="STRING" id="67344.SAMN05216505_102107"/>
<dbReference type="GO" id="GO:0005829">
    <property type="term" value="C:cytosol"/>
    <property type="evidence" value="ECO:0007669"/>
    <property type="project" value="TreeGrafter"/>
</dbReference>
<proteinExistence type="inferred from homology"/>
<accession>A0A1G6LGX8</accession>
<dbReference type="Proteomes" id="UP000182100">
    <property type="component" value="Unassembled WGS sequence"/>
</dbReference>
<evidence type="ECO:0000313" key="6">
    <source>
        <dbReference type="Proteomes" id="UP000182100"/>
    </source>
</evidence>
<dbReference type="PANTHER" id="PTHR21047">
    <property type="entry name" value="DTDP-6-DEOXY-D-GLUCOSE-3,5 EPIMERASE"/>
    <property type="match status" value="1"/>
</dbReference>
<evidence type="ECO:0000256" key="3">
    <source>
        <dbReference type="PIRSR" id="PIRSR600888-1"/>
    </source>
</evidence>
<dbReference type="InterPro" id="IPR000888">
    <property type="entry name" value="RmlC-like"/>
</dbReference>
<dbReference type="InterPro" id="IPR011051">
    <property type="entry name" value="RmlC_Cupin_sf"/>
</dbReference>
<keyword evidence="6" id="KW-1185">Reference proteome</keyword>
<dbReference type="PANTHER" id="PTHR21047:SF2">
    <property type="entry name" value="THYMIDINE DIPHOSPHO-4-KETO-RHAMNOSE 3,5-EPIMERASE"/>
    <property type="match status" value="1"/>
</dbReference>
<dbReference type="InterPro" id="IPR014710">
    <property type="entry name" value="RmlC-like_jellyroll"/>
</dbReference>
<feature type="site" description="Participates in a stacking interaction with the thymidine ring of dTDP-4-oxo-6-deoxyglucose" evidence="4">
    <location>
        <position position="139"/>
    </location>
</feature>
<dbReference type="EMBL" id="FMZK01000002">
    <property type="protein sequence ID" value="SDC42433.1"/>
    <property type="molecule type" value="Genomic_DNA"/>
</dbReference>
<evidence type="ECO:0000256" key="2">
    <source>
        <dbReference type="ARBA" id="ARBA00023235"/>
    </source>
</evidence>
<dbReference type="SUPFAM" id="SSF51182">
    <property type="entry name" value="RmlC-like cupins"/>
    <property type="match status" value="1"/>
</dbReference>
<dbReference type="CDD" id="cd00438">
    <property type="entry name" value="cupin_RmlC"/>
    <property type="match status" value="1"/>
</dbReference>
<reference evidence="6" key="1">
    <citation type="submission" date="2016-10" db="EMBL/GenBank/DDBJ databases">
        <authorList>
            <person name="Varghese N."/>
            <person name="Submissions S."/>
        </authorList>
    </citation>
    <scope>NUCLEOTIDE SEQUENCE [LARGE SCALE GENOMIC DNA]</scope>
    <source>
        <strain evidence="6">CGMCC 4.3504</strain>
    </source>
</reference>
<organism evidence="5 6">
    <name type="scientific">Streptomyces prasinopilosus</name>
    <dbReference type="NCBI Taxonomy" id="67344"/>
    <lineage>
        <taxon>Bacteria</taxon>
        <taxon>Bacillati</taxon>
        <taxon>Actinomycetota</taxon>
        <taxon>Actinomycetes</taxon>
        <taxon>Kitasatosporales</taxon>
        <taxon>Streptomycetaceae</taxon>
        <taxon>Streptomyces</taxon>
    </lineage>
</organism>
<keyword evidence="2" id="KW-0413">Isomerase</keyword>
<sequence>MKVRELTVRGAFTFEPEVFPDERGLFVSPFREDAFTAAVGHRLFPVRQTNHSRSRRGVVRGVHYTVTPPGSAKYVYCARGRSLDMVVDVRVGSPTYGQWDAVELDTREFRAVYFPVGVGHAFVALEDDTVMSYMLSGEYVQANELAVSVLDPALGLPVPGDLEPLLSGRDRAAPTLGRARAAGTLPEYAACRAVESELWPPAGTRGEG</sequence>